<keyword evidence="4" id="KW-1185">Reference proteome</keyword>
<evidence type="ECO:0000259" key="2">
    <source>
        <dbReference type="Pfam" id="PF13037"/>
    </source>
</evidence>
<dbReference type="Pfam" id="PF13037">
    <property type="entry name" value="DUF3898"/>
    <property type="match status" value="1"/>
</dbReference>
<comment type="caution">
    <text evidence="3">The sequence shown here is derived from an EMBL/GenBank/DDBJ whole genome shotgun (WGS) entry which is preliminary data.</text>
</comment>
<dbReference type="Proteomes" id="UP000683139">
    <property type="component" value="Unassembled WGS sequence"/>
</dbReference>
<dbReference type="InterPro" id="IPR025006">
    <property type="entry name" value="DUF3900"/>
</dbReference>
<evidence type="ECO:0000313" key="4">
    <source>
        <dbReference type="Proteomes" id="UP000683139"/>
    </source>
</evidence>
<dbReference type="RefSeq" id="WP_213512886.1">
    <property type="nucleotide sequence ID" value="NZ_BOSE01000001.1"/>
</dbReference>
<feature type="region of interest" description="Disordered" evidence="1">
    <location>
        <begin position="362"/>
        <end position="400"/>
    </location>
</feature>
<name>A0A920CV63_9BACL</name>
<dbReference type="AlphaFoldDB" id="A0A920CV63"/>
<gene>
    <name evidence="3" type="ORF">J40TS1_03180</name>
</gene>
<dbReference type="EMBL" id="BOSE01000001">
    <property type="protein sequence ID" value="GIP14676.1"/>
    <property type="molecule type" value="Genomic_DNA"/>
</dbReference>
<evidence type="ECO:0000313" key="3">
    <source>
        <dbReference type="EMBL" id="GIP14676.1"/>
    </source>
</evidence>
<feature type="domain" description="DUF3898" evidence="2">
    <location>
        <begin position="264"/>
        <end position="350"/>
    </location>
</feature>
<accession>A0A920CV63</accession>
<dbReference type="InterPro" id="IPR025012">
    <property type="entry name" value="DUF3898"/>
</dbReference>
<dbReference type="Pfam" id="PF13039">
    <property type="entry name" value="DUF3900"/>
    <property type="match status" value="1"/>
</dbReference>
<reference evidence="3" key="1">
    <citation type="submission" date="2021-03" db="EMBL/GenBank/DDBJ databases">
        <title>Antimicrobial resistance genes in bacteria isolated from Japanese honey, and their potential for conferring macrolide and lincosamide resistance in the American foulbrood pathogen Paenibacillus larvae.</title>
        <authorList>
            <person name="Okamoto M."/>
            <person name="Kumagai M."/>
            <person name="Kanamori H."/>
            <person name="Takamatsu D."/>
        </authorList>
    </citation>
    <scope>NUCLEOTIDE SEQUENCE</scope>
    <source>
        <strain evidence="3">J40TS1</strain>
    </source>
</reference>
<organism evidence="3 4">
    <name type="scientific">Paenibacillus montaniterrae</name>
    <dbReference type="NCBI Taxonomy" id="429341"/>
    <lineage>
        <taxon>Bacteria</taxon>
        <taxon>Bacillati</taxon>
        <taxon>Bacillota</taxon>
        <taxon>Bacilli</taxon>
        <taxon>Bacillales</taxon>
        <taxon>Paenibacillaceae</taxon>
        <taxon>Paenibacillus</taxon>
    </lineage>
</organism>
<protein>
    <recommendedName>
        <fullName evidence="2">DUF3898 domain-containing protein</fullName>
    </recommendedName>
</protein>
<proteinExistence type="predicted"/>
<evidence type="ECO:0000256" key="1">
    <source>
        <dbReference type="SAM" id="MobiDB-lite"/>
    </source>
</evidence>
<sequence length="400" mass="45466">MDLRMQFLSFFVIQSESEKGTSGSFKAFKHYQTMDGDEYEDSALKQFLDEEFIKIVKRKAERHPNAPNPPTKVGMFIVEPGYELGSNPNYNLFQRIREADSKERFHSLSDELIRIYMDTSAVRGGAFIVALSTLNTFFDEPFLFILKCDFEPKIARIADERQLISEVEMAISARSIKSIQYPHMEQDGLLERWELKIHQASHARYFEDFLKYVSYEKPIPEVMSEQVVEMVHQFIDTKWQDTESVERAQEEQAVELWAASEKRELQEWWSPEQVIEANASLIQQKEDLTMSFKLGNVTVKGLLSDFGGTVHLAKHNGKYVVVIEGDGIQFEKGMSPIELLAPPELEDIIPIIGTAAEAAAAAEHDHDRIYESGSAAAGHDRSAYTQNAAEQGGDDDAPPW</sequence>